<organism evidence="2 3">
    <name type="scientific">Haemonchus contortus</name>
    <name type="common">Barber pole worm</name>
    <dbReference type="NCBI Taxonomy" id="6289"/>
    <lineage>
        <taxon>Eukaryota</taxon>
        <taxon>Metazoa</taxon>
        <taxon>Ecdysozoa</taxon>
        <taxon>Nematoda</taxon>
        <taxon>Chromadorea</taxon>
        <taxon>Rhabditida</taxon>
        <taxon>Rhabditina</taxon>
        <taxon>Rhabditomorpha</taxon>
        <taxon>Strongyloidea</taxon>
        <taxon>Trichostrongylidae</taxon>
        <taxon>Haemonchus</taxon>
    </lineage>
</organism>
<name>A0A7I4YI50_HAECO</name>
<sequence length="145" mass="16339">MWIPLPEWLLSDFNGTTGERAFDRRCCVDNTDVDGPRASVVNKWLALPSDELAVSATQRASEGTMLGIPLYTQVQRAIRSSELRHRTKIRDAVDYVKNSKIRWAGHVMRYSDDRWTTTVMTGSLGTANKLQDGDQIDGQTSPRKL</sequence>
<protein>
    <submittedName>
        <fullName evidence="3">Transposase</fullName>
    </submittedName>
</protein>
<reference evidence="3" key="1">
    <citation type="submission" date="2020-12" db="UniProtKB">
        <authorList>
            <consortium name="WormBaseParasite"/>
        </authorList>
    </citation>
    <scope>IDENTIFICATION</scope>
    <source>
        <strain evidence="3">MHco3</strain>
    </source>
</reference>
<evidence type="ECO:0000313" key="2">
    <source>
        <dbReference type="Proteomes" id="UP000025227"/>
    </source>
</evidence>
<accession>A0A7I4YI50</accession>
<feature type="region of interest" description="Disordered" evidence="1">
    <location>
        <begin position="126"/>
        <end position="145"/>
    </location>
</feature>
<proteinExistence type="predicted"/>
<keyword evidence="2" id="KW-1185">Reference proteome</keyword>
<evidence type="ECO:0000313" key="3">
    <source>
        <dbReference type="WBParaSite" id="HCON_00096860-00001"/>
    </source>
</evidence>
<dbReference type="OrthoDB" id="5814184at2759"/>
<dbReference type="Proteomes" id="UP000025227">
    <property type="component" value="Unplaced"/>
</dbReference>
<dbReference type="WBParaSite" id="HCON_00096860-00001">
    <property type="protein sequence ID" value="HCON_00096860-00001"/>
    <property type="gene ID" value="HCON_00096860"/>
</dbReference>
<dbReference type="AlphaFoldDB" id="A0A7I4YI50"/>
<evidence type="ECO:0000256" key="1">
    <source>
        <dbReference type="SAM" id="MobiDB-lite"/>
    </source>
</evidence>